<organism evidence="2">
    <name type="scientific">Cuerna arida</name>
    <dbReference type="NCBI Taxonomy" id="1464854"/>
    <lineage>
        <taxon>Eukaryota</taxon>
        <taxon>Metazoa</taxon>
        <taxon>Ecdysozoa</taxon>
        <taxon>Arthropoda</taxon>
        <taxon>Hexapoda</taxon>
        <taxon>Insecta</taxon>
        <taxon>Pterygota</taxon>
        <taxon>Neoptera</taxon>
        <taxon>Paraneoptera</taxon>
        <taxon>Hemiptera</taxon>
        <taxon>Auchenorrhyncha</taxon>
        <taxon>Membracoidea</taxon>
        <taxon>Cicadellidae</taxon>
        <taxon>Cicadellinae</taxon>
        <taxon>Proconiini</taxon>
        <taxon>Cuerna</taxon>
    </lineage>
</organism>
<sequence length="205" mass="22839">FRLKYMQDIQKMASLEAANKSVQFENNSSEKEAKLNISVCKSFGNPPNSNATPYYTSASISSTSEDHNLKSQKKISGEEKIPEVSSNIISERMERHRRMNAVMRSSGVSPSDVEILSLLSSNQHLVRMMKSAAGVLVHSKTDQVIPPATMLSDTALDSHIIQSLEKWGLREMSRVQNESYRIISKRRNIVMVGSRSSGKTTGYVV</sequence>
<reference evidence="2" key="1">
    <citation type="submission" date="2015-11" db="EMBL/GenBank/DDBJ databases">
        <title>De novo transcriptome assembly of four potential Pierce s Disease insect vectors from Arizona vineyards.</title>
        <authorList>
            <person name="Tassone E.E."/>
        </authorList>
    </citation>
    <scope>NUCLEOTIDE SEQUENCE</scope>
</reference>
<feature type="compositionally biased region" description="Polar residues" evidence="1">
    <location>
        <begin position="54"/>
        <end position="63"/>
    </location>
</feature>
<feature type="non-terminal residue" evidence="2">
    <location>
        <position position="1"/>
    </location>
</feature>
<dbReference type="InterPro" id="IPR027417">
    <property type="entry name" value="P-loop_NTPase"/>
</dbReference>
<feature type="non-terminal residue" evidence="2">
    <location>
        <position position="205"/>
    </location>
</feature>
<accession>A0A1B6GLD1</accession>
<evidence type="ECO:0000313" key="2">
    <source>
        <dbReference type="EMBL" id="JAS63201.1"/>
    </source>
</evidence>
<name>A0A1B6GLD1_9HEMI</name>
<protein>
    <submittedName>
        <fullName evidence="2">Uncharacterized protein</fullName>
    </submittedName>
</protein>
<dbReference type="SUPFAM" id="SSF52540">
    <property type="entry name" value="P-loop containing nucleoside triphosphate hydrolases"/>
    <property type="match status" value="1"/>
</dbReference>
<dbReference type="AlphaFoldDB" id="A0A1B6GLD1"/>
<feature type="region of interest" description="Disordered" evidence="1">
    <location>
        <begin position="54"/>
        <end position="76"/>
    </location>
</feature>
<dbReference type="Gene3D" id="3.40.50.300">
    <property type="entry name" value="P-loop containing nucleotide triphosphate hydrolases"/>
    <property type="match status" value="1"/>
</dbReference>
<proteinExistence type="predicted"/>
<evidence type="ECO:0000256" key="1">
    <source>
        <dbReference type="SAM" id="MobiDB-lite"/>
    </source>
</evidence>
<dbReference type="EMBL" id="GECZ01006568">
    <property type="protein sequence ID" value="JAS63201.1"/>
    <property type="molecule type" value="Transcribed_RNA"/>
</dbReference>
<gene>
    <name evidence="2" type="ORF">g.20381</name>
</gene>
<feature type="compositionally biased region" description="Basic and acidic residues" evidence="1">
    <location>
        <begin position="64"/>
        <end position="76"/>
    </location>
</feature>